<keyword evidence="4" id="KW-0378">Hydrolase</keyword>
<dbReference type="SUPFAM" id="SSF55486">
    <property type="entry name" value="Metalloproteases ('zincins'), catalytic domain"/>
    <property type="match status" value="1"/>
</dbReference>
<dbReference type="Gene3D" id="1.10.390.10">
    <property type="entry name" value="Neutral Protease Domain 2"/>
    <property type="match status" value="1"/>
</dbReference>
<dbReference type="KEGG" id="tep:TepRe1_2610"/>
<sequence>MKKRKFAIRLGFILVIIGLSLLLFQKGHQKEIQKITEEIMINCPRYEMDVTFYPEEKRIAVIEKVAITNDKAKAFQELYFHLYPNAFKSLDEAPFPKEEIQQAYPDGFEPGYLYVKKISDESSKVNFEIENTILKVMPSKLLEPQDKLVLTIEFDVKIPPALGRFGYGQNTFNLANWYPILAVYDEKGWHKDPYYCVGDPFYSEMGLYDVSIRAPKAYKIAASGSLQEKIVEAGNNVIWNFKTELVRDFAWISSNKFAVESATVDNTQLMSYYFEGENKKYGLKALEYAKNALGFFNEYFGKYPYSHYSVVASDFYIGGMEFPNLVMIGNEFYGSSGFFEYVVVHETAHQWWYGLVGNNQVEEAWLDEALAEYSTLLYYDYFYGRKNGQKVYEQAILNPYKLYEAAHTPGPILRPLSEFVDWKDYSAAVYHKGTIMVKDLEGRIGKGKLQQALRYYFEQNLYKNATTADFIKALNHVTGVDWTDYINDCLRSTDILDKAS</sequence>
<accession>F4LV61</accession>
<evidence type="ECO:0000256" key="1">
    <source>
        <dbReference type="PIRSR" id="PIRSR634015-1"/>
    </source>
</evidence>
<gene>
    <name evidence="4" type="ordered locus">TEPIRE1_2816</name>
</gene>
<keyword evidence="2" id="KW-0862">Zinc</keyword>
<dbReference type="InterPro" id="IPR014782">
    <property type="entry name" value="Peptidase_M1_dom"/>
</dbReference>
<dbReference type="RefSeq" id="WP_013779627.1">
    <property type="nucleotide sequence ID" value="NC_015519.1"/>
</dbReference>
<dbReference type="EMBL" id="HF563609">
    <property type="protein sequence ID" value="CCP27689.1"/>
    <property type="molecule type" value="Genomic_DNA"/>
</dbReference>
<keyword evidence="4" id="KW-0645">Protease</keyword>
<dbReference type="STRING" id="1209989.TepRe1_2610"/>
<dbReference type="PANTHER" id="PTHR45726">
    <property type="entry name" value="LEUKOTRIENE A-4 HYDROLASE"/>
    <property type="match status" value="1"/>
</dbReference>
<dbReference type="PANTHER" id="PTHR45726:SF3">
    <property type="entry name" value="LEUKOTRIENE A-4 HYDROLASE"/>
    <property type="match status" value="1"/>
</dbReference>
<evidence type="ECO:0000313" key="4">
    <source>
        <dbReference type="EMBL" id="CCP27689.1"/>
    </source>
</evidence>
<evidence type="ECO:0000256" key="2">
    <source>
        <dbReference type="PIRSR" id="PIRSR634015-3"/>
    </source>
</evidence>
<reference evidence="5" key="1">
    <citation type="journal article" date="2013" name="Genome Announc.">
        <title>First genome sequence of a syntrophic acetate-oxidizing bacterium, Tepidanaerobacter acetatoxydans strain Re1.</title>
        <authorList>
            <person name="Manzoor S."/>
            <person name="Bongcam-Rudloff E."/>
            <person name="Schnurer A."/>
            <person name="Muller B."/>
        </authorList>
    </citation>
    <scope>NUCLEOTIDE SEQUENCE [LARGE SCALE GENOMIC DNA]</scope>
    <source>
        <strain evidence="5">Re1</strain>
    </source>
</reference>
<dbReference type="HOGENOM" id="CLU_015077_1_0_9"/>
<protein>
    <submittedName>
        <fullName evidence="4">Peptidase M1 membrane alanine aminopeptidase</fullName>
    </submittedName>
</protein>
<dbReference type="eggNOG" id="COG0308">
    <property type="taxonomic scope" value="Bacteria"/>
</dbReference>
<dbReference type="Pfam" id="PF01433">
    <property type="entry name" value="Peptidase_M1"/>
    <property type="match status" value="1"/>
</dbReference>
<dbReference type="GO" id="GO:0008270">
    <property type="term" value="F:zinc ion binding"/>
    <property type="evidence" value="ECO:0007669"/>
    <property type="project" value="InterPro"/>
</dbReference>
<feature type="binding site" evidence="2">
    <location>
        <position position="349"/>
    </location>
    <ligand>
        <name>Zn(2+)</name>
        <dbReference type="ChEBI" id="CHEBI:29105"/>
        <note>catalytic</note>
    </ligand>
</feature>
<keyword evidence="5" id="KW-1185">Reference proteome</keyword>
<dbReference type="GO" id="GO:0004177">
    <property type="term" value="F:aminopeptidase activity"/>
    <property type="evidence" value="ECO:0007669"/>
    <property type="project" value="UniProtKB-KW"/>
</dbReference>
<dbReference type="OrthoDB" id="9814383at2"/>
<dbReference type="InterPro" id="IPR034015">
    <property type="entry name" value="M1_LTA4H"/>
</dbReference>
<accession>L0S5I5</accession>
<dbReference type="KEGG" id="tae:TepiRe1_2816"/>
<evidence type="ECO:0000259" key="3">
    <source>
        <dbReference type="Pfam" id="PF01433"/>
    </source>
</evidence>
<dbReference type="Proteomes" id="UP000010802">
    <property type="component" value="Chromosome"/>
</dbReference>
<proteinExistence type="predicted"/>
<comment type="cofactor">
    <cofactor evidence="2">
        <name>Zn(2+)</name>
        <dbReference type="ChEBI" id="CHEBI:29105"/>
    </cofactor>
    <text evidence="2">Binds 1 zinc ion per subunit.</text>
</comment>
<keyword evidence="2" id="KW-0479">Metal-binding</keyword>
<dbReference type="CDD" id="cd09604">
    <property type="entry name" value="M1_APN_like"/>
    <property type="match status" value="1"/>
</dbReference>
<name>F4LV61_TEPAE</name>
<feature type="domain" description="Peptidase M1 membrane alanine aminopeptidase" evidence="3">
    <location>
        <begin position="285"/>
        <end position="481"/>
    </location>
</feature>
<dbReference type="InterPro" id="IPR027268">
    <property type="entry name" value="Peptidase_M4/M1_CTD_sf"/>
</dbReference>
<feature type="active site" description="Proton donor" evidence="1">
    <location>
        <position position="430"/>
    </location>
</feature>
<organism evidence="4 5">
    <name type="scientific">Tepidanaerobacter acetatoxydans (strain DSM 21804 / JCM 16047 / Re1)</name>
    <dbReference type="NCBI Taxonomy" id="1209989"/>
    <lineage>
        <taxon>Bacteria</taxon>
        <taxon>Bacillati</taxon>
        <taxon>Bacillota</taxon>
        <taxon>Clostridia</taxon>
        <taxon>Thermosediminibacterales</taxon>
        <taxon>Tepidanaerobacteraceae</taxon>
        <taxon>Tepidanaerobacter</taxon>
    </lineage>
</organism>
<dbReference type="PATRIC" id="fig|1209989.3.peg.3217"/>
<dbReference type="AlphaFoldDB" id="F4LV61"/>
<feature type="binding site" evidence="2">
    <location>
        <position position="368"/>
    </location>
    <ligand>
        <name>Zn(2+)</name>
        <dbReference type="ChEBI" id="CHEBI:29105"/>
        <note>catalytic</note>
    </ligand>
</feature>
<dbReference type="GO" id="GO:0008237">
    <property type="term" value="F:metallopeptidase activity"/>
    <property type="evidence" value="ECO:0007669"/>
    <property type="project" value="InterPro"/>
</dbReference>
<feature type="binding site" evidence="2">
    <location>
        <position position="345"/>
    </location>
    <ligand>
        <name>Zn(2+)</name>
        <dbReference type="ChEBI" id="CHEBI:29105"/>
        <note>catalytic</note>
    </ligand>
</feature>
<feature type="active site" description="Proton acceptor" evidence="1">
    <location>
        <position position="346"/>
    </location>
</feature>
<evidence type="ECO:0000313" key="5">
    <source>
        <dbReference type="Proteomes" id="UP000010802"/>
    </source>
</evidence>
<keyword evidence="4" id="KW-0031">Aminopeptidase</keyword>